<dbReference type="EMBL" id="GBRH01183464">
    <property type="protein sequence ID" value="JAE14432.1"/>
    <property type="molecule type" value="Transcribed_RNA"/>
</dbReference>
<name>A0A0A9FQ59_ARUDO</name>
<proteinExistence type="predicted"/>
<evidence type="ECO:0000313" key="1">
    <source>
        <dbReference type="EMBL" id="JAE14432.1"/>
    </source>
</evidence>
<protein>
    <submittedName>
        <fullName evidence="1">Uncharacterized protein</fullName>
    </submittedName>
</protein>
<reference evidence="1" key="2">
    <citation type="journal article" date="2015" name="Data Brief">
        <title>Shoot transcriptome of the giant reed, Arundo donax.</title>
        <authorList>
            <person name="Barrero R.A."/>
            <person name="Guerrero F.D."/>
            <person name="Moolhuijzen P."/>
            <person name="Goolsby J.A."/>
            <person name="Tidwell J."/>
            <person name="Bellgard S.E."/>
            <person name="Bellgard M.I."/>
        </authorList>
    </citation>
    <scope>NUCLEOTIDE SEQUENCE</scope>
    <source>
        <tissue evidence="1">Shoot tissue taken approximately 20 cm above the soil surface</tissue>
    </source>
</reference>
<accession>A0A0A9FQ59</accession>
<reference evidence="1" key="1">
    <citation type="submission" date="2014-09" db="EMBL/GenBank/DDBJ databases">
        <authorList>
            <person name="Magalhaes I.L.F."/>
            <person name="Oliveira U."/>
            <person name="Santos F.R."/>
            <person name="Vidigal T.H.D.A."/>
            <person name="Brescovit A.D."/>
            <person name="Santos A.J."/>
        </authorList>
    </citation>
    <scope>NUCLEOTIDE SEQUENCE</scope>
    <source>
        <tissue evidence="1">Shoot tissue taken approximately 20 cm above the soil surface</tissue>
    </source>
</reference>
<organism evidence="1">
    <name type="scientific">Arundo donax</name>
    <name type="common">Giant reed</name>
    <name type="synonym">Donax arundinaceus</name>
    <dbReference type="NCBI Taxonomy" id="35708"/>
    <lineage>
        <taxon>Eukaryota</taxon>
        <taxon>Viridiplantae</taxon>
        <taxon>Streptophyta</taxon>
        <taxon>Embryophyta</taxon>
        <taxon>Tracheophyta</taxon>
        <taxon>Spermatophyta</taxon>
        <taxon>Magnoliopsida</taxon>
        <taxon>Liliopsida</taxon>
        <taxon>Poales</taxon>
        <taxon>Poaceae</taxon>
        <taxon>PACMAD clade</taxon>
        <taxon>Arundinoideae</taxon>
        <taxon>Arundineae</taxon>
        <taxon>Arundo</taxon>
    </lineage>
</organism>
<dbReference type="AlphaFoldDB" id="A0A0A9FQ59"/>
<sequence>MPQQFFTKNLLWVQEQKYTIAKSWSFTYTNHIHSADQKRILTLQSNNKEVYVATYMPRNENHFNAYITPSERNPPGKIDGLRSKVHMNKMDRGAHLHRTPVFR</sequence>